<protein>
    <submittedName>
        <fullName evidence="3">Inner membrane protein YohD</fullName>
    </submittedName>
</protein>
<dbReference type="PANTHER" id="PTHR42709:SF2">
    <property type="entry name" value="INNER MEMBRANE PROTEIN YOHD"/>
    <property type="match status" value="1"/>
</dbReference>
<keyword evidence="1" id="KW-1133">Transmembrane helix</keyword>
<name>A0A1J5PPG7_9ZZZZ</name>
<dbReference type="InterPro" id="IPR032816">
    <property type="entry name" value="VTT_dom"/>
</dbReference>
<dbReference type="Pfam" id="PF09335">
    <property type="entry name" value="VTT_dom"/>
    <property type="match status" value="1"/>
</dbReference>
<feature type="transmembrane region" description="Helical" evidence="1">
    <location>
        <begin position="124"/>
        <end position="145"/>
    </location>
</feature>
<evidence type="ECO:0000259" key="2">
    <source>
        <dbReference type="Pfam" id="PF09335"/>
    </source>
</evidence>
<feature type="transmembrane region" description="Helical" evidence="1">
    <location>
        <begin position="100"/>
        <end position="118"/>
    </location>
</feature>
<dbReference type="EMBL" id="MLJW01002854">
    <property type="protein sequence ID" value="OIQ73478.1"/>
    <property type="molecule type" value="Genomic_DNA"/>
</dbReference>
<comment type="caution">
    <text evidence="3">The sequence shown here is derived from an EMBL/GenBank/DDBJ whole genome shotgun (WGS) entry which is preliminary data.</text>
</comment>
<evidence type="ECO:0000313" key="3">
    <source>
        <dbReference type="EMBL" id="OIQ73478.1"/>
    </source>
</evidence>
<feature type="domain" description="VTT" evidence="2">
    <location>
        <begin position="22"/>
        <end position="142"/>
    </location>
</feature>
<evidence type="ECO:0000256" key="1">
    <source>
        <dbReference type="SAM" id="Phobius"/>
    </source>
</evidence>
<keyword evidence="1" id="KW-0812">Transmembrane</keyword>
<reference evidence="3" key="1">
    <citation type="submission" date="2016-10" db="EMBL/GenBank/DDBJ databases">
        <title>Sequence of Gallionella enrichment culture.</title>
        <authorList>
            <person name="Poehlein A."/>
            <person name="Muehling M."/>
            <person name="Daniel R."/>
        </authorList>
    </citation>
    <scope>NUCLEOTIDE SEQUENCE</scope>
</reference>
<dbReference type="GO" id="GO:0005886">
    <property type="term" value="C:plasma membrane"/>
    <property type="evidence" value="ECO:0007669"/>
    <property type="project" value="TreeGrafter"/>
</dbReference>
<proteinExistence type="predicted"/>
<organism evidence="3">
    <name type="scientific">mine drainage metagenome</name>
    <dbReference type="NCBI Taxonomy" id="410659"/>
    <lineage>
        <taxon>unclassified sequences</taxon>
        <taxon>metagenomes</taxon>
        <taxon>ecological metagenomes</taxon>
    </lineage>
</organism>
<dbReference type="InterPro" id="IPR051311">
    <property type="entry name" value="DedA_domain"/>
</dbReference>
<feature type="transmembrane region" description="Helical" evidence="1">
    <location>
        <begin position="12"/>
        <end position="32"/>
    </location>
</feature>
<sequence length="201" mass="22334">MIEELVRQYGYVAVALGAFAEGETVLLVAGYAAQRGWLQWPLVAAIAAIAATMGDQMFFFLGRRFGPQLLARFPRLRARLPRVQTLLDRGGPWAIVSVRFLYGLRIAGPVLIGVAGIAPWRFVIFNAIGAMLWAPMITGLGWFFGTAMVQLAARLQLAEELLLAGVAVVVLLVWMVRQCRRQKACRLSIRSGRAIRQRRPR</sequence>
<dbReference type="AlphaFoldDB" id="A0A1J5PPG7"/>
<gene>
    <name evidence="3" type="primary">yohD_5</name>
    <name evidence="3" type="ORF">GALL_448840</name>
</gene>
<keyword evidence="1" id="KW-0472">Membrane</keyword>
<feature type="transmembrane region" description="Helical" evidence="1">
    <location>
        <begin position="38"/>
        <end position="62"/>
    </location>
</feature>
<feature type="transmembrane region" description="Helical" evidence="1">
    <location>
        <begin position="157"/>
        <end position="176"/>
    </location>
</feature>
<accession>A0A1J5PPG7</accession>
<dbReference type="PANTHER" id="PTHR42709">
    <property type="entry name" value="ALKALINE PHOSPHATASE LIKE PROTEIN"/>
    <property type="match status" value="1"/>
</dbReference>